<keyword evidence="2" id="KW-1185">Reference proteome</keyword>
<gene>
    <name evidence="1" type="ORF">MILVUS5_LOCUS17501</name>
</gene>
<comment type="caution">
    <text evidence="1">The sequence shown here is derived from an EMBL/GenBank/DDBJ whole genome shotgun (WGS) entry which is preliminary data.</text>
</comment>
<reference evidence="1" key="1">
    <citation type="submission" date="2023-10" db="EMBL/GenBank/DDBJ databases">
        <authorList>
            <person name="Rodriguez Cubillos JULIANA M."/>
            <person name="De Vega J."/>
        </authorList>
    </citation>
    <scope>NUCLEOTIDE SEQUENCE</scope>
</reference>
<dbReference type="EMBL" id="CASHSV030000109">
    <property type="protein sequence ID" value="CAJ2649392.1"/>
    <property type="molecule type" value="Genomic_DNA"/>
</dbReference>
<organism evidence="1 2">
    <name type="scientific">Trifolium pratense</name>
    <name type="common">Red clover</name>
    <dbReference type="NCBI Taxonomy" id="57577"/>
    <lineage>
        <taxon>Eukaryota</taxon>
        <taxon>Viridiplantae</taxon>
        <taxon>Streptophyta</taxon>
        <taxon>Embryophyta</taxon>
        <taxon>Tracheophyta</taxon>
        <taxon>Spermatophyta</taxon>
        <taxon>Magnoliopsida</taxon>
        <taxon>eudicotyledons</taxon>
        <taxon>Gunneridae</taxon>
        <taxon>Pentapetalae</taxon>
        <taxon>rosids</taxon>
        <taxon>fabids</taxon>
        <taxon>Fabales</taxon>
        <taxon>Fabaceae</taxon>
        <taxon>Papilionoideae</taxon>
        <taxon>50 kb inversion clade</taxon>
        <taxon>NPAAA clade</taxon>
        <taxon>Hologalegina</taxon>
        <taxon>IRL clade</taxon>
        <taxon>Trifolieae</taxon>
        <taxon>Trifolium</taxon>
    </lineage>
</organism>
<dbReference type="Proteomes" id="UP001177021">
    <property type="component" value="Unassembled WGS sequence"/>
</dbReference>
<proteinExistence type="predicted"/>
<evidence type="ECO:0000313" key="1">
    <source>
        <dbReference type="EMBL" id="CAJ2649392.1"/>
    </source>
</evidence>
<protein>
    <submittedName>
        <fullName evidence="1">Uncharacterized protein</fullName>
    </submittedName>
</protein>
<sequence length="178" mass="20723">MVYNFTMPRDKKPAAKNRTVEDIDEKKIMKMYWHKNMFIRVLKEVHPNIGITTGAMEDMKNIISNMMLKLVQKSYEVNLRRKKKSKLSVKDIMFAVMEVFPPQMAKLARTAARKALTNHRVTNLADKMDRMSINNDDAVIEAFPPQMPNLSRKALTDHHVTQLAHKIWIELRLSNSSK</sequence>
<name>A0ACB0JYI0_TRIPR</name>
<evidence type="ECO:0000313" key="2">
    <source>
        <dbReference type="Proteomes" id="UP001177021"/>
    </source>
</evidence>
<accession>A0ACB0JYI0</accession>